<reference evidence="2 5" key="3">
    <citation type="submission" date="2020-05" db="EMBL/GenBank/DDBJ databases">
        <authorList>
            <person name="Petersen J."/>
            <person name="Sayavedra L."/>
        </authorList>
    </citation>
    <scope>NUCLEOTIDE SEQUENCE [LARGE SCALE GENOMIC DNA]</scope>
    <source>
        <strain evidence="2">B thermophilus SOXS</strain>
    </source>
</reference>
<proteinExistence type="predicted"/>
<evidence type="ECO:0008006" key="6">
    <source>
        <dbReference type="Google" id="ProtNLM"/>
    </source>
</evidence>
<name>A0A1J5U687_9GAMM</name>
<evidence type="ECO:0000313" key="4">
    <source>
        <dbReference type="Proteomes" id="UP000182798"/>
    </source>
</evidence>
<dbReference type="Gene3D" id="2.40.50.100">
    <property type="match status" value="1"/>
</dbReference>
<dbReference type="AlphaFoldDB" id="A0A1J5U687"/>
<dbReference type="EMBL" id="CAESAQ020000076">
    <property type="protein sequence ID" value="CAB5502150.1"/>
    <property type="molecule type" value="Genomic_DNA"/>
</dbReference>
<reference evidence="3" key="2">
    <citation type="journal article" date="2017" name="Stand. Genomic Sci.">
        <title>Genome sequence of the sulfur-oxidizing Bathymodiolus thermophilus gill endosymbiont.</title>
        <authorList>
            <person name="Ponnudurai R."/>
            <person name="Sayavedra L."/>
            <person name="Kleiner M."/>
            <person name="Heiden S.E."/>
            <person name="Thurmer A."/>
            <person name="Felbeck H."/>
            <person name="Schluter R."/>
            <person name="Sievert S.M."/>
            <person name="Daniel R."/>
            <person name="Schweder T."/>
            <person name="Markert S."/>
        </authorList>
    </citation>
    <scope>NUCLEOTIDE SEQUENCE</scope>
    <source>
        <strain evidence="3">BAT/CrabSpa'14</strain>
    </source>
</reference>
<feature type="transmembrane region" description="Helical" evidence="1">
    <location>
        <begin position="23"/>
        <end position="43"/>
    </location>
</feature>
<dbReference type="OrthoDB" id="9775513at2"/>
<evidence type="ECO:0000313" key="3">
    <source>
        <dbReference type="EMBL" id="OIR23913.1"/>
    </source>
</evidence>
<dbReference type="PANTHER" id="PTHR30386">
    <property type="entry name" value="MEMBRANE FUSION SUBUNIT OF EMRAB-TOLC MULTIDRUG EFFLUX PUMP"/>
    <property type="match status" value="1"/>
</dbReference>
<dbReference type="Proteomes" id="UP000643672">
    <property type="component" value="Unassembled WGS sequence"/>
</dbReference>
<comment type="caution">
    <text evidence="3">The sequence shown here is derived from an EMBL/GenBank/DDBJ whole genome shotgun (WGS) entry which is preliminary data.</text>
</comment>
<organism evidence="3 4">
    <name type="scientific">Bathymodiolus thermophilus thioautotrophic gill symbiont</name>
    <dbReference type="NCBI Taxonomy" id="2360"/>
    <lineage>
        <taxon>Bacteria</taxon>
        <taxon>Pseudomonadati</taxon>
        <taxon>Pseudomonadota</taxon>
        <taxon>Gammaproteobacteria</taxon>
        <taxon>sulfur-oxidizing symbionts</taxon>
    </lineage>
</organism>
<dbReference type="InterPro" id="IPR050739">
    <property type="entry name" value="MFP"/>
</dbReference>
<accession>A0A1J5U687</accession>
<dbReference type="RefSeq" id="WP_071565167.1">
    <property type="nucleotide sequence ID" value="NZ_CAESAQ020000076.1"/>
</dbReference>
<sequence>MKKYNTNEEYRTFQIVEHKDSHWYLKFTMLIVAIVIVALFFLLNGKYSKKTIVNGYLSPVVKTSKIFANEVGIVSDIRVKNGYFVKAGDVLVKLNKISKSHNTNTLLGNIKLLDKDLQKNIELLKNFNNLQAKVFKYHKKNKKAFKLGLISYNELISSEQKLIELSGKIKKHDLDIEKINSNLKKQRSILASTKDKVQNQNENALDSSFVRAPISGYVSILQLNIGDALRPNKFLMNIVPALNAELEAILYVPVSDIGFVSIGQEIGIHYDTFPYQKFGSFGATISNITKTPTSYKNILFLENSKKKVEFFEVKARLKQQKVPIYSKDVNLIEKMTFSADLILDTRTLIEWLFEPYFGVYRRINIKG</sequence>
<protein>
    <recommendedName>
        <fullName evidence="6">Membrane fusion protein biotin-lipoyl like domain-containing protein</fullName>
    </recommendedName>
</protein>
<evidence type="ECO:0000256" key="1">
    <source>
        <dbReference type="SAM" id="Phobius"/>
    </source>
</evidence>
<dbReference type="Proteomes" id="UP000182798">
    <property type="component" value="Unassembled WGS sequence"/>
</dbReference>
<reference evidence="4" key="1">
    <citation type="submission" date="2016-09" db="EMBL/GenBank/DDBJ databases">
        <title>Genome Sequence of Bathymodiolus thermophilus sulfur-oxidizing gill endosymbiont.</title>
        <authorList>
            <person name="Ponnudurai R."/>
            <person name="Kleiner M."/>
            <person name="Sayavedra L."/>
            <person name="Thuermer A."/>
            <person name="Felbeck H."/>
            <person name="Schlueter R."/>
            <person name="Schweder T."/>
            <person name="Markert S."/>
        </authorList>
    </citation>
    <scope>NUCLEOTIDE SEQUENCE [LARGE SCALE GENOMIC DNA]</scope>
    <source>
        <strain evidence="4">BAT/CrabSpa'14</strain>
    </source>
</reference>
<evidence type="ECO:0000313" key="2">
    <source>
        <dbReference type="EMBL" id="CAB5502150.1"/>
    </source>
</evidence>
<keyword evidence="5" id="KW-1185">Reference proteome</keyword>
<dbReference type="EMBL" id="MIQH01000984">
    <property type="protein sequence ID" value="OIR23913.1"/>
    <property type="molecule type" value="Genomic_DNA"/>
</dbReference>
<keyword evidence="1" id="KW-0812">Transmembrane</keyword>
<keyword evidence="1" id="KW-1133">Transmembrane helix</keyword>
<evidence type="ECO:0000313" key="5">
    <source>
        <dbReference type="Proteomes" id="UP000643672"/>
    </source>
</evidence>
<gene>
    <name evidence="3" type="ORF">BGC33_08595</name>
    <name evidence="2" type="ORF">THERMOS_1534</name>
</gene>
<dbReference type="Gene3D" id="1.10.287.470">
    <property type="entry name" value="Helix hairpin bin"/>
    <property type="match status" value="1"/>
</dbReference>
<dbReference type="PANTHER" id="PTHR30386:SF28">
    <property type="entry name" value="EXPORTED PROTEIN"/>
    <property type="match status" value="1"/>
</dbReference>
<keyword evidence="1" id="KW-0472">Membrane</keyword>